<feature type="transmembrane region" description="Helical" evidence="1">
    <location>
        <begin position="12"/>
        <end position="36"/>
    </location>
</feature>
<proteinExistence type="predicted"/>
<name>A0A382GN94_9ZZZZ</name>
<dbReference type="AlphaFoldDB" id="A0A382GN94"/>
<feature type="non-terminal residue" evidence="2">
    <location>
        <position position="49"/>
    </location>
</feature>
<evidence type="ECO:0000313" key="2">
    <source>
        <dbReference type="EMBL" id="SVB76117.1"/>
    </source>
</evidence>
<dbReference type="EMBL" id="UINC01056280">
    <property type="protein sequence ID" value="SVB76117.1"/>
    <property type="molecule type" value="Genomic_DNA"/>
</dbReference>
<gene>
    <name evidence="2" type="ORF">METZ01_LOCUS228971</name>
</gene>
<sequence length="49" mass="5354">MNFALIDKPTFLGSLGLLLSVTIPLIIWPGIGAIWVNHTRTFALDNFGV</sequence>
<keyword evidence="1" id="KW-0812">Transmembrane</keyword>
<accession>A0A382GN94</accession>
<keyword evidence="1" id="KW-1133">Transmembrane helix</keyword>
<reference evidence="2" key="1">
    <citation type="submission" date="2018-05" db="EMBL/GenBank/DDBJ databases">
        <authorList>
            <person name="Lanie J.A."/>
            <person name="Ng W.-L."/>
            <person name="Kazmierczak K.M."/>
            <person name="Andrzejewski T.M."/>
            <person name="Davidsen T.M."/>
            <person name="Wayne K.J."/>
            <person name="Tettelin H."/>
            <person name="Glass J.I."/>
            <person name="Rusch D."/>
            <person name="Podicherti R."/>
            <person name="Tsui H.-C.T."/>
            <person name="Winkler M.E."/>
        </authorList>
    </citation>
    <scope>NUCLEOTIDE SEQUENCE</scope>
</reference>
<organism evidence="2">
    <name type="scientific">marine metagenome</name>
    <dbReference type="NCBI Taxonomy" id="408172"/>
    <lineage>
        <taxon>unclassified sequences</taxon>
        <taxon>metagenomes</taxon>
        <taxon>ecological metagenomes</taxon>
    </lineage>
</organism>
<evidence type="ECO:0000256" key="1">
    <source>
        <dbReference type="SAM" id="Phobius"/>
    </source>
</evidence>
<keyword evidence="1" id="KW-0472">Membrane</keyword>
<protein>
    <submittedName>
        <fullName evidence="2">Uncharacterized protein</fullName>
    </submittedName>
</protein>